<gene>
    <name evidence="1" type="ORF">I4F81_001084</name>
</gene>
<dbReference type="EMBL" id="CM020618">
    <property type="protein sequence ID" value="KAK1858482.1"/>
    <property type="molecule type" value="Genomic_DNA"/>
</dbReference>
<keyword evidence="2" id="KW-1185">Reference proteome</keyword>
<evidence type="ECO:0000313" key="1">
    <source>
        <dbReference type="EMBL" id="KAK1858482.1"/>
    </source>
</evidence>
<organism evidence="1 2">
    <name type="scientific">Pyropia yezoensis</name>
    <name type="common">Susabi-nori</name>
    <name type="synonym">Porphyra yezoensis</name>
    <dbReference type="NCBI Taxonomy" id="2788"/>
    <lineage>
        <taxon>Eukaryota</taxon>
        <taxon>Rhodophyta</taxon>
        <taxon>Bangiophyceae</taxon>
        <taxon>Bangiales</taxon>
        <taxon>Bangiaceae</taxon>
        <taxon>Pyropia</taxon>
    </lineage>
</organism>
<comment type="caution">
    <text evidence="1">The sequence shown here is derived from an EMBL/GenBank/DDBJ whole genome shotgun (WGS) entry which is preliminary data.</text>
</comment>
<reference evidence="1" key="1">
    <citation type="submission" date="2019-11" db="EMBL/GenBank/DDBJ databases">
        <title>Nori genome reveals adaptations in red seaweeds to the harsh intertidal environment.</title>
        <authorList>
            <person name="Wang D."/>
            <person name="Mao Y."/>
        </authorList>
    </citation>
    <scope>NUCLEOTIDE SEQUENCE</scope>
    <source>
        <tissue evidence="1">Gametophyte</tissue>
    </source>
</reference>
<protein>
    <submittedName>
        <fullName evidence="1">Uncharacterized protein</fullName>
    </submittedName>
</protein>
<name>A0ACC3BKP8_PYRYE</name>
<dbReference type="Proteomes" id="UP000798662">
    <property type="component" value="Chromosome 1"/>
</dbReference>
<accession>A0ACC3BKP8</accession>
<proteinExistence type="predicted"/>
<sequence>MVRQAVTFLSDPAVRAADAAAAVRFLAAKGLTPAETAAAFSAAGLPPPPPTPPGGAGRVGGTGVAASGDLGGLADGGGGSWRSAAVGGAVALGAFTALRELARRYVVPLYFPDLVPPEAELGGGAASGWRATPAAAAAPTSSRRRHRQSDAVGRSSARGGGGALLGSSRRASVATGASQTAVARVRSNGLRAADSNSDSGDGTSSDGEGDTSDAALARRLADVRAEVDVLLEVVARRRRRRRRRRSERAPLDAASASPDGPNGVNGGDGGGGSGGGGADFGGAIGGSAAQVTGLSDAAGSGDRLNALSSTAAADPDADTHTTLFPTAQRIARADGSAEAELSAAPVTWRAADGGSAMSNGAAEETAGIGGAEGETAGSVGADGGTSGRGGPVLDASGDEDDFMSMDPPDVSVFKHAAW</sequence>
<evidence type="ECO:0000313" key="2">
    <source>
        <dbReference type="Proteomes" id="UP000798662"/>
    </source>
</evidence>